<proteinExistence type="predicted"/>
<keyword evidence="2" id="KW-1185">Reference proteome</keyword>
<dbReference type="AlphaFoldDB" id="A0A2K9NP93"/>
<reference evidence="1 2" key="1">
    <citation type="submission" date="2018-01" db="EMBL/GenBank/DDBJ databases">
        <title>Complete genome sequence of Bacteriovorax stolpii DSM12778.</title>
        <authorList>
            <person name="Tang B."/>
            <person name="Chang J."/>
        </authorList>
    </citation>
    <scope>NUCLEOTIDE SEQUENCE [LARGE SCALE GENOMIC DNA]</scope>
    <source>
        <strain evidence="1 2">DSM 12778</strain>
    </source>
</reference>
<evidence type="ECO:0000313" key="2">
    <source>
        <dbReference type="Proteomes" id="UP000235584"/>
    </source>
</evidence>
<gene>
    <name evidence="1" type="ORF">C0V70_04275</name>
</gene>
<sequence length="94" mass="10291">MKNLIMFGMLTISTSVFANTLKFNIEEIDSISLKDKTVIVEDLRDGFESINGVNVSEDFVTIEPSANLKLQFRSGMKINTRAMAIKKGGDMGGG</sequence>
<protein>
    <submittedName>
        <fullName evidence="1">Uncharacterized protein</fullName>
    </submittedName>
</protein>
<name>A0A2K9NP93_BACTC</name>
<dbReference type="KEGG" id="bsto:C0V70_04275"/>
<dbReference type="Proteomes" id="UP000235584">
    <property type="component" value="Chromosome"/>
</dbReference>
<dbReference type="RefSeq" id="WP_102242634.1">
    <property type="nucleotide sequence ID" value="NZ_CP025704.1"/>
</dbReference>
<accession>A0A2K9NP93</accession>
<organism evidence="1 2">
    <name type="scientific">Bacteriovorax stolpii</name>
    <name type="common">Bdellovibrio stolpii</name>
    <dbReference type="NCBI Taxonomy" id="960"/>
    <lineage>
        <taxon>Bacteria</taxon>
        <taxon>Pseudomonadati</taxon>
        <taxon>Bdellovibrionota</taxon>
        <taxon>Bacteriovoracia</taxon>
        <taxon>Bacteriovoracales</taxon>
        <taxon>Bacteriovoracaceae</taxon>
        <taxon>Bacteriovorax</taxon>
    </lineage>
</organism>
<dbReference type="EMBL" id="CP025704">
    <property type="protein sequence ID" value="AUN97339.1"/>
    <property type="molecule type" value="Genomic_DNA"/>
</dbReference>
<evidence type="ECO:0000313" key="1">
    <source>
        <dbReference type="EMBL" id="AUN97339.1"/>
    </source>
</evidence>